<evidence type="ECO:0000256" key="3">
    <source>
        <dbReference type="ARBA" id="ARBA00022692"/>
    </source>
</evidence>
<dbReference type="Gene3D" id="1.20.144.10">
    <property type="entry name" value="Phosphatidic acid phosphatase type 2/haloperoxidase"/>
    <property type="match status" value="1"/>
</dbReference>
<proteinExistence type="predicted"/>
<dbReference type="SUPFAM" id="SSF48317">
    <property type="entry name" value="Acid phosphatase/Vanadium-dependent haloperoxidase"/>
    <property type="match status" value="1"/>
</dbReference>
<keyword evidence="6 7" id="KW-0472">Membrane</keyword>
<evidence type="ECO:0000256" key="4">
    <source>
        <dbReference type="ARBA" id="ARBA00022801"/>
    </source>
</evidence>
<dbReference type="InterPro" id="IPR000326">
    <property type="entry name" value="PAP2/HPO"/>
</dbReference>
<sequence length="162" mass="17964">MVNCQMKCRFLDVAFPIITHLGGATFTLLSLLFLMMFFSELRLVAAQSLLSLSLSHVIAHIIKKAYCRPRPYNVLSAVNLCAHPLKDYSFPSGHTTAAFAIAVMFSMYFSFLAPALIFMAFLVGLSRMYLGLHYPTDCIIGAFLGSFTSGIVVYVSKVLFLQ</sequence>
<evidence type="ECO:0000256" key="6">
    <source>
        <dbReference type="ARBA" id="ARBA00023136"/>
    </source>
</evidence>
<dbReference type="GO" id="GO:0005886">
    <property type="term" value="C:plasma membrane"/>
    <property type="evidence" value="ECO:0007669"/>
    <property type="project" value="UniProtKB-SubCell"/>
</dbReference>
<feature type="transmembrane region" description="Helical" evidence="7">
    <location>
        <begin position="44"/>
        <end position="62"/>
    </location>
</feature>
<evidence type="ECO:0000256" key="5">
    <source>
        <dbReference type="ARBA" id="ARBA00022989"/>
    </source>
</evidence>
<organism evidence="9 10">
    <name type="scientific">Desulfuribacillus stibiiarsenatis</name>
    <dbReference type="NCBI Taxonomy" id="1390249"/>
    <lineage>
        <taxon>Bacteria</taxon>
        <taxon>Bacillati</taxon>
        <taxon>Bacillota</taxon>
        <taxon>Desulfuribacillia</taxon>
        <taxon>Desulfuribacillales</taxon>
        <taxon>Desulfuribacillaceae</taxon>
        <taxon>Desulfuribacillus</taxon>
    </lineage>
</organism>
<dbReference type="PANTHER" id="PTHR14969">
    <property type="entry name" value="SPHINGOSINE-1-PHOSPHATE PHOSPHOHYDROLASE"/>
    <property type="match status" value="1"/>
</dbReference>
<evidence type="ECO:0000259" key="8">
    <source>
        <dbReference type="SMART" id="SM00014"/>
    </source>
</evidence>
<evidence type="ECO:0000256" key="7">
    <source>
        <dbReference type="SAM" id="Phobius"/>
    </source>
</evidence>
<reference evidence="9 10" key="1">
    <citation type="submission" date="2016-09" db="EMBL/GenBank/DDBJ databases">
        <title>Desulfuribacillus arsenicus sp. nov., an obligately anaerobic, dissimilatory arsenic- and antimonate-reducing bacterium isolated from anoxic sediments.</title>
        <authorList>
            <person name="Abin C.A."/>
            <person name="Hollibaugh J.T."/>
        </authorList>
    </citation>
    <scope>NUCLEOTIDE SEQUENCE [LARGE SCALE GENOMIC DNA]</scope>
    <source>
        <strain evidence="9 10">MLFW-2</strain>
    </source>
</reference>
<dbReference type="AlphaFoldDB" id="A0A1E5L2Z8"/>
<dbReference type="GO" id="GO:0016787">
    <property type="term" value="F:hydrolase activity"/>
    <property type="evidence" value="ECO:0007669"/>
    <property type="project" value="UniProtKB-KW"/>
</dbReference>
<dbReference type="EMBL" id="MJAT01000038">
    <property type="protein sequence ID" value="OEH84515.1"/>
    <property type="molecule type" value="Genomic_DNA"/>
</dbReference>
<gene>
    <name evidence="9" type="ORF">BHU72_09510</name>
</gene>
<dbReference type="PANTHER" id="PTHR14969:SF62">
    <property type="entry name" value="DECAPRENYLPHOSPHORYL-5-PHOSPHORIBOSE PHOSPHATASE RV3807C-RELATED"/>
    <property type="match status" value="1"/>
</dbReference>
<comment type="caution">
    <text evidence="9">The sequence shown here is derived from an EMBL/GenBank/DDBJ whole genome shotgun (WGS) entry which is preliminary data.</text>
</comment>
<comment type="subcellular location">
    <subcellularLocation>
        <location evidence="1">Cell membrane</location>
        <topology evidence="1">Multi-pass membrane protein</topology>
    </subcellularLocation>
</comment>
<dbReference type="Proteomes" id="UP000095255">
    <property type="component" value="Unassembled WGS sequence"/>
</dbReference>
<dbReference type="OrthoDB" id="9789113at2"/>
<dbReference type="SMART" id="SM00014">
    <property type="entry name" value="acidPPc"/>
    <property type="match status" value="1"/>
</dbReference>
<evidence type="ECO:0000256" key="2">
    <source>
        <dbReference type="ARBA" id="ARBA00022475"/>
    </source>
</evidence>
<dbReference type="CDD" id="cd01610">
    <property type="entry name" value="PAP2_like"/>
    <property type="match status" value="1"/>
</dbReference>
<evidence type="ECO:0000313" key="10">
    <source>
        <dbReference type="Proteomes" id="UP000095255"/>
    </source>
</evidence>
<protein>
    <recommendedName>
        <fullName evidence="8">Phosphatidic acid phosphatase type 2/haloperoxidase domain-containing protein</fullName>
    </recommendedName>
</protein>
<keyword evidence="2" id="KW-1003">Cell membrane</keyword>
<dbReference type="STRING" id="1390249.BHU72_09510"/>
<evidence type="ECO:0000256" key="1">
    <source>
        <dbReference type="ARBA" id="ARBA00004651"/>
    </source>
</evidence>
<feature type="domain" description="Phosphatidic acid phosphatase type 2/haloperoxidase" evidence="8">
    <location>
        <begin position="46"/>
        <end position="153"/>
    </location>
</feature>
<feature type="transmembrane region" description="Helical" evidence="7">
    <location>
        <begin position="12"/>
        <end position="38"/>
    </location>
</feature>
<dbReference type="Pfam" id="PF01569">
    <property type="entry name" value="PAP2"/>
    <property type="match status" value="1"/>
</dbReference>
<keyword evidence="5 7" id="KW-1133">Transmembrane helix</keyword>
<keyword evidence="4" id="KW-0378">Hydrolase</keyword>
<evidence type="ECO:0000313" key="9">
    <source>
        <dbReference type="EMBL" id="OEH84515.1"/>
    </source>
</evidence>
<feature type="transmembrane region" description="Helical" evidence="7">
    <location>
        <begin position="139"/>
        <end position="160"/>
    </location>
</feature>
<dbReference type="RefSeq" id="WP_069703228.1">
    <property type="nucleotide sequence ID" value="NZ_MJAT01000038.1"/>
</dbReference>
<accession>A0A1E5L2Z8</accession>
<name>A0A1E5L2Z8_9FIRM</name>
<feature type="transmembrane region" description="Helical" evidence="7">
    <location>
        <begin position="96"/>
        <end position="119"/>
    </location>
</feature>
<keyword evidence="3 7" id="KW-0812">Transmembrane</keyword>
<keyword evidence="10" id="KW-1185">Reference proteome</keyword>
<dbReference type="InterPro" id="IPR036938">
    <property type="entry name" value="PAP2/HPO_sf"/>
</dbReference>